<dbReference type="Pfam" id="PF10017">
    <property type="entry name" value="Methyltransf_33"/>
    <property type="match status" value="1"/>
</dbReference>
<keyword evidence="5" id="KW-1185">Reference proteome</keyword>
<proteinExistence type="predicted"/>
<evidence type="ECO:0000259" key="3">
    <source>
        <dbReference type="Pfam" id="PF10017"/>
    </source>
</evidence>
<dbReference type="AlphaFoldDB" id="A0A0D0GJR1"/>
<dbReference type="PANTHER" id="PTHR43397">
    <property type="entry name" value="ERGOTHIONEINE BIOSYNTHESIS PROTEIN 1"/>
    <property type="match status" value="1"/>
</dbReference>
<dbReference type="PANTHER" id="PTHR43397:SF1">
    <property type="entry name" value="ERGOTHIONEINE BIOSYNTHESIS PROTEIN 1"/>
    <property type="match status" value="1"/>
</dbReference>
<evidence type="ECO:0000256" key="1">
    <source>
        <dbReference type="ARBA" id="ARBA00022603"/>
    </source>
</evidence>
<name>A0A0D0GJR1_9SPHI</name>
<sequence length="317" mass="36364">MQNNHMDQFLKEVLQDLSQPQKTLNAKYFYDGKGDKLFQEIMNCPEYYPTNCEKEIFRERFKDLAIALKNGFNTFDLVELGAGDATKSSYLLKELVDTNVDFTYMPIDISSAMIAHLEQSLPEKIKGLKVQGLNGEYFDMLEKANRISSRKKVVLMLGGNIGNETPESAIEFCRKIRASLQEGDLVLIGFDLKKNPHTILAAYNDAAGFTRDFNLNLLHRINDELGGDFDISQFEHYPNYDPITGACKSYLVSKTNQKVNIADQTFQFLENEVIYMEISQKYSVEETENIAKVSGFKTVTHFFDHKKWFVDTVWQCV</sequence>
<accession>A0A0D0GJR1</accession>
<evidence type="ECO:0000256" key="2">
    <source>
        <dbReference type="ARBA" id="ARBA00022679"/>
    </source>
</evidence>
<evidence type="ECO:0000313" key="5">
    <source>
        <dbReference type="Proteomes" id="UP000032049"/>
    </source>
</evidence>
<feature type="domain" description="Histidine-specific methyltransferase SAM-dependent" evidence="3">
    <location>
        <begin position="11"/>
        <end position="315"/>
    </location>
</feature>
<dbReference type="STRING" id="1503925.TH53_25120"/>
<dbReference type="EMBL" id="JXRA01000148">
    <property type="protein sequence ID" value="KIO74666.1"/>
    <property type="molecule type" value="Genomic_DNA"/>
</dbReference>
<protein>
    <submittedName>
        <fullName evidence="4">Methyltransferase</fullName>
    </submittedName>
</protein>
<dbReference type="InterPro" id="IPR019257">
    <property type="entry name" value="MeTrfase_dom"/>
</dbReference>
<dbReference type="InterPro" id="IPR051128">
    <property type="entry name" value="EgtD_Methyltrsf_superfamily"/>
</dbReference>
<reference evidence="4 5" key="1">
    <citation type="submission" date="2015-01" db="EMBL/GenBank/DDBJ databases">
        <title>Draft genome sequence of Pedobacter sp. NL19 isolated from sludge of an effluent treatment pond in an abandoned uranium mine.</title>
        <authorList>
            <person name="Santos T."/>
            <person name="Caetano T."/>
            <person name="Covas C."/>
            <person name="Cruz A."/>
            <person name="Mendo S."/>
        </authorList>
    </citation>
    <scope>NUCLEOTIDE SEQUENCE [LARGE SCALE GENOMIC DNA]</scope>
    <source>
        <strain evidence="4 5">NL19</strain>
    </source>
</reference>
<comment type="caution">
    <text evidence="4">The sequence shown here is derived from an EMBL/GenBank/DDBJ whole genome shotgun (WGS) entry which is preliminary data.</text>
</comment>
<evidence type="ECO:0000313" key="4">
    <source>
        <dbReference type="EMBL" id="KIO74666.1"/>
    </source>
</evidence>
<dbReference type="InterPro" id="IPR029063">
    <property type="entry name" value="SAM-dependent_MTases_sf"/>
</dbReference>
<dbReference type="GO" id="GO:0032259">
    <property type="term" value="P:methylation"/>
    <property type="evidence" value="ECO:0007669"/>
    <property type="project" value="UniProtKB-KW"/>
</dbReference>
<organism evidence="4 5">
    <name type="scientific">Pedobacter lusitanus</name>
    <dbReference type="NCBI Taxonomy" id="1503925"/>
    <lineage>
        <taxon>Bacteria</taxon>
        <taxon>Pseudomonadati</taxon>
        <taxon>Bacteroidota</taxon>
        <taxon>Sphingobacteriia</taxon>
        <taxon>Sphingobacteriales</taxon>
        <taxon>Sphingobacteriaceae</taxon>
        <taxon>Pedobacter</taxon>
    </lineage>
</organism>
<dbReference type="GO" id="GO:0008168">
    <property type="term" value="F:methyltransferase activity"/>
    <property type="evidence" value="ECO:0007669"/>
    <property type="project" value="UniProtKB-KW"/>
</dbReference>
<gene>
    <name evidence="4" type="ORF">TH53_25120</name>
</gene>
<dbReference type="Proteomes" id="UP000032049">
    <property type="component" value="Unassembled WGS sequence"/>
</dbReference>
<dbReference type="InterPro" id="IPR017804">
    <property type="entry name" value="MeTrfase_EgtD-like"/>
</dbReference>
<keyword evidence="1 4" id="KW-0489">Methyltransferase</keyword>
<dbReference type="SUPFAM" id="SSF53335">
    <property type="entry name" value="S-adenosyl-L-methionine-dependent methyltransferases"/>
    <property type="match status" value="1"/>
</dbReference>
<dbReference type="Gene3D" id="3.40.50.150">
    <property type="entry name" value="Vaccinia Virus protein VP39"/>
    <property type="match status" value="1"/>
</dbReference>
<keyword evidence="2 4" id="KW-0808">Transferase</keyword>
<dbReference type="PIRSF" id="PIRSF018005">
    <property type="entry name" value="UCP018005"/>
    <property type="match status" value="1"/>
</dbReference>